<dbReference type="InterPro" id="IPR023210">
    <property type="entry name" value="NADP_OxRdtase_dom"/>
</dbReference>
<keyword evidence="4" id="KW-0560">Oxidoreductase</keyword>
<dbReference type="FunFam" id="3.20.20.100:FF:000007">
    <property type="entry name" value="NAD(P)H-dependent D-xylose reductase xyl1"/>
    <property type="match status" value="1"/>
</dbReference>
<evidence type="ECO:0000256" key="8">
    <source>
        <dbReference type="PIRSR" id="PIRSR000097-2"/>
    </source>
</evidence>
<comment type="pathway">
    <text evidence="1">Carbohydrate metabolism; D-xylose degradation.</text>
</comment>
<evidence type="ECO:0000256" key="6">
    <source>
        <dbReference type="ARBA" id="ARBA00023277"/>
    </source>
</evidence>
<dbReference type="GO" id="GO:0042843">
    <property type="term" value="P:D-xylose catabolic process"/>
    <property type="evidence" value="ECO:0007669"/>
    <property type="project" value="UniProtKB-UniPathway"/>
</dbReference>
<evidence type="ECO:0000256" key="7">
    <source>
        <dbReference type="PIRSR" id="PIRSR000097-1"/>
    </source>
</evidence>
<keyword evidence="5" id="KW-0520">NAD</keyword>
<dbReference type="OrthoDB" id="416253at2759"/>
<evidence type="ECO:0000259" key="10">
    <source>
        <dbReference type="Pfam" id="PF00248"/>
    </source>
</evidence>
<dbReference type="InterPro" id="IPR036812">
    <property type="entry name" value="NAD(P)_OxRdtase_dom_sf"/>
</dbReference>
<dbReference type="GeneID" id="19904082"/>
<dbReference type="eggNOG" id="KOG1577">
    <property type="taxonomic scope" value="Eukaryota"/>
</dbReference>
<dbReference type="CDD" id="cd19115">
    <property type="entry name" value="AKR_AKR2D1"/>
    <property type="match status" value="1"/>
</dbReference>
<dbReference type="Gene3D" id="3.20.20.100">
    <property type="entry name" value="NADP-dependent oxidoreductase domain"/>
    <property type="match status" value="1"/>
</dbReference>
<feature type="site" description="Lowers pKa of active site Tyr" evidence="9">
    <location>
        <position position="79"/>
    </location>
</feature>
<organism evidence="11 12">
    <name type="scientific">Coniosporium apollinis (strain CBS 100218)</name>
    <name type="common">Rock-inhabiting black yeast</name>
    <dbReference type="NCBI Taxonomy" id="1168221"/>
    <lineage>
        <taxon>Eukaryota</taxon>
        <taxon>Fungi</taxon>
        <taxon>Dikarya</taxon>
        <taxon>Ascomycota</taxon>
        <taxon>Pezizomycotina</taxon>
        <taxon>Dothideomycetes</taxon>
        <taxon>Dothideomycetes incertae sedis</taxon>
        <taxon>Coniosporium</taxon>
    </lineage>
</organism>
<dbReference type="PRINTS" id="PR00069">
    <property type="entry name" value="ALDKETRDTASE"/>
</dbReference>
<dbReference type="InterPro" id="IPR020471">
    <property type="entry name" value="AKR"/>
</dbReference>
<keyword evidence="12" id="KW-1185">Reference proteome</keyword>
<dbReference type="AlphaFoldDB" id="R7Z0N4"/>
<evidence type="ECO:0000256" key="5">
    <source>
        <dbReference type="ARBA" id="ARBA00023027"/>
    </source>
</evidence>
<dbReference type="EMBL" id="JH767589">
    <property type="protein sequence ID" value="EON67628.1"/>
    <property type="molecule type" value="Genomic_DNA"/>
</dbReference>
<dbReference type="InterPro" id="IPR044487">
    <property type="entry name" value="AKR2D"/>
</dbReference>
<proteinExistence type="inferred from homology"/>
<reference evidence="12" key="1">
    <citation type="submission" date="2012-06" db="EMBL/GenBank/DDBJ databases">
        <title>The genome sequence of Coniosporium apollinis CBS 100218.</title>
        <authorList>
            <consortium name="The Broad Institute Genome Sequencing Platform"/>
            <person name="Cuomo C."/>
            <person name="Gorbushina A."/>
            <person name="Noack S."/>
            <person name="Walker B."/>
            <person name="Young S.K."/>
            <person name="Zeng Q."/>
            <person name="Gargeya S."/>
            <person name="Fitzgerald M."/>
            <person name="Haas B."/>
            <person name="Abouelleil A."/>
            <person name="Alvarado L."/>
            <person name="Arachchi H.M."/>
            <person name="Berlin A.M."/>
            <person name="Chapman S.B."/>
            <person name="Goldberg J."/>
            <person name="Griggs A."/>
            <person name="Gujja S."/>
            <person name="Hansen M."/>
            <person name="Howarth C."/>
            <person name="Imamovic A."/>
            <person name="Larimer J."/>
            <person name="McCowan C."/>
            <person name="Montmayeur A."/>
            <person name="Murphy C."/>
            <person name="Neiman D."/>
            <person name="Pearson M."/>
            <person name="Priest M."/>
            <person name="Roberts A."/>
            <person name="Saif S."/>
            <person name="Shea T."/>
            <person name="Sisk P."/>
            <person name="Sykes S."/>
            <person name="Wortman J."/>
            <person name="Nusbaum C."/>
            <person name="Birren B."/>
        </authorList>
    </citation>
    <scope>NUCLEOTIDE SEQUENCE [LARGE SCALE GENOMIC DNA]</scope>
    <source>
        <strain evidence="12">CBS 100218</strain>
    </source>
</reference>
<dbReference type="PROSITE" id="PS00798">
    <property type="entry name" value="ALDOKETO_REDUCTASE_1"/>
    <property type="match status" value="1"/>
</dbReference>
<evidence type="ECO:0000256" key="2">
    <source>
        <dbReference type="ARBA" id="ARBA00007905"/>
    </source>
</evidence>
<evidence type="ECO:0000256" key="1">
    <source>
        <dbReference type="ARBA" id="ARBA00004722"/>
    </source>
</evidence>
<dbReference type="OMA" id="VHWPSEG"/>
<dbReference type="SUPFAM" id="SSF51430">
    <property type="entry name" value="NAD(P)-linked oxidoreductase"/>
    <property type="match status" value="1"/>
</dbReference>
<dbReference type="PANTHER" id="PTHR11732">
    <property type="entry name" value="ALDO/KETO REDUCTASE"/>
    <property type="match status" value="1"/>
</dbReference>
<dbReference type="PIRSF" id="PIRSF000097">
    <property type="entry name" value="AKR"/>
    <property type="match status" value="1"/>
</dbReference>
<evidence type="ECO:0000256" key="4">
    <source>
        <dbReference type="ARBA" id="ARBA00023002"/>
    </source>
</evidence>
<evidence type="ECO:0000256" key="9">
    <source>
        <dbReference type="PIRSR" id="PIRSR000097-3"/>
    </source>
</evidence>
<dbReference type="PROSITE" id="PS00062">
    <property type="entry name" value="ALDOKETO_REDUCTASE_2"/>
    <property type="match status" value="1"/>
</dbReference>
<name>R7Z0N4_CONA1</name>
<dbReference type="InterPro" id="IPR018170">
    <property type="entry name" value="Aldo/ket_reductase_CS"/>
</dbReference>
<accession>R7Z0N4</accession>
<keyword evidence="6" id="KW-0119">Carbohydrate metabolism</keyword>
<gene>
    <name evidence="11" type="ORF">W97_06771</name>
</gene>
<keyword evidence="3" id="KW-0859">Xylose metabolism</keyword>
<feature type="binding site" evidence="8">
    <location>
        <position position="112"/>
    </location>
    <ligand>
        <name>substrate</name>
    </ligand>
</feature>
<comment type="similarity">
    <text evidence="2">Belongs to the aldo/keto reductase family.</text>
</comment>
<evidence type="ECO:0000313" key="11">
    <source>
        <dbReference type="EMBL" id="EON67628.1"/>
    </source>
</evidence>
<feature type="domain" description="NADP-dependent oxidoreductase" evidence="10">
    <location>
        <begin position="18"/>
        <end position="301"/>
    </location>
</feature>
<dbReference type="STRING" id="1168221.R7Z0N4"/>
<feature type="active site" description="Proton donor" evidence="7">
    <location>
        <position position="50"/>
    </location>
</feature>
<sequence>MSSPTIKLNSGHEMPQVGFGLWKVDNANCADIVYNAIKVGYRLFDGACDYGNEKEAGEGVRRAIKDGLCTRSDLFIVSKLWNSFHDPERVAPICKKQLEDWGLDYFDLYVIHFPISLKYVDPSVRYPPGWSDEDDKVTPGKATLESTYHAMEDLVDQGLTRSIGVSNYGGALMLDLLRYARIRPATLQIEHHPYLVQQNLLDLCKAEGIAVTAYSSFGPQSFRDLGMELGNNTPLLFDHPTIKKVAEKHGKTPAQVLLRWATQRGLAVIPKSASQDRLKQNLDNVSFDLGEEEVREISGLDKKLRFNDPLNVSNGAAHPLWNDS</sequence>
<dbReference type="Proteomes" id="UP000016924">
    <property type="component" value="Unassembled WGS sequence"/>
</dbReference>
<dbReference type="RefSeq" id="XP_007782945.1">
    <property type="nucleotide sequence ID" value="XM_007784755.1"/>
</dbReference>
<evidence type="ECO:0000313" key="12">
    <source>
        <dbReference type="Proteomes" id="UP000016924"/>
    </source>
</evidence>
<evidence type="ECO:0000256" key="3">
    <source>
        <dbReference type="ARBA" id="ARBA00022629"/>
    </source>
</evidence>
<dbReference type="HOGENOM" id="CLU_023205_0_0_1"/>
<protein>
    <submittedName>
        <fullName evidence="11">NAD(P)H-dependent D-xylose reductase xyl1</fullName>
    </submittedName>
</protein>
<dbReference type="GO" id="GO:0032866">
    <property type="term" value="F:D-xylose reductase (NADPH) activity"/>
    <property type="evidence" value="ECO:0007669"/>
    <property type="project" value="InterPro"/>
</dbReference>
<dbReference type="UniPathway" id="UPA00810"/>
<dbReference type="Pfam" id="PF00248">
    <property type="entry name" value="Aldo_ket_red"/>
    <property type="match status" value="1"/>
</dbReference>